<dbReference type="PROSITE" id="PS51449">
    <property type="entry name" value="MTTASE_N"/>
    <property type="match status" value="1"/>
</dbReference>
<gene>
    <name evidence="8 12" type="primary">rimO</name>
    <name evidence="12" type="ORF">GQ588_06275</name>
</gene>
<dbReference type="PROSITE" id="PS50926">
    <property type="entry name" value="TRAM"/>
    <property type="match status" value="1"/>
</dbReference>
<dbReference type="Pfam" id="PF18693">
    <property type="entry name" value="TRAM_2"/>
    <property type="match status" value="1"/>
</dbReference>
<feature type="binding site" evidence="8">
    <location>
        <position position="47"/>
    </location>
    <ligand>
        <name>[4Fe-4S] cluster</name>
        <dbReference type="ChEBI" id="CHEBI:49883"/>
        <label>1</label>
    </ligand>
</feature>
<dbReference type="SFLD" id="SFLDS00029">
    <property type="entry name" value="Radical_SAM"/>
    <property type="match status" value="1"/>
</dbReference>
<comment type="function">
    <text evidence="8">Catalyzes the methylthiolation of an aspartic acid residue of ribosomal protein uS12.</text>
</comment>
<keyword evidence="5 8" id="KW-0479">Metal-binding</keyword>
<feature type="domain" description="Radical SAM core" evidence="11">
    <location>
        <begin position="141"/>
        <end position="373"/>
    </location>
</feature>
<dbReference type="EC" id="2.8.4.4" evidence="8"/>
<evidence type="ECO:0000313" key="12">
    <source>
        <dbReference type="EMBL" id="QHA00268.1"/>
    </source>
</evidence>
<dbReference type="SMART" id="SM00729">
    <property type="entry name" value="Elp3"/>
    <property type="match status" value="1"/>
</dbReference>
<keyword evidence="6 8" id="KW-0408">Iron</keyword>
<dbReference type="CDD" id="cd01335">
    <property type="entry name" value="Radical_SAM"/>
    <property type="match status" value="1"/>
</dbReference>
<feature type="binding site" evidence="8">
    <location>
        <position position="159"/>
    </location>
    <ligand>
        <name>[4Fe-4S] cluster</name>
        <dbReference type="ChEBI" id="CHEBI:49883"/>
        <label>2</label>
        <note>4Fe-4S-S-AdoMet</note>
    </ligand>
</feature>
<dbReference type="GO" id="GO:0051539">
    <property type="term" value="F:4 iron, 4 sulfur cluster binding"/>
    <property type="evidence" value="ECO:0007669"/>
    <property type="project" value="UniProtKB-UniRule"/>
</dbReference>
<keyword evidence="4 8" id="KW-0949">S-adenosyl-L-methionine</keyword>
<evidence type="ECO:0000259" key="11">
    <source>
        <dbReference type="PROSITE" id="PS51918"/>
    </source>
</evidence>
<dbReference type="InterPro" id="IPR012340">
    <property type="entry name" value="NA-bd_OB-fold"/>
</dbReference>
<dbReference type="AlphaFoldDB" id="A0A857DI22"/>
<comment type="cofactor">
    <cofactor evidence="8">
        <name>[4Fe-4S] cluster</name>
        <dbReference type="ChEBI" id="CHEBI:49883"/>
    </cofactor>
    <text evidence="8">Binds 2 [4Fe-4S] clusters. One cluster is coordinated with 3 cysteines and an exchangeable S-adenosyl-L-methionine.</text>
</comment>
<comment type="catalytic activity">
    <reaction evidence="8">
        <text>L-aspartate(89)-[ribosomal protein uS12]-hydrogen + (sulfur carrier)-SH + AH2 + 2 S-adenosyl-L-methionine = 3-methylsulfanyl-L-aspartate(89)-[ribosomal protein uS12]-hydrogen + (sulfur carrier)-H + 5'-deoxyadenosine + L-methionine + A + S-adenosyl-L-homocysteine + 2 H(+)</text>
        <dbReference type="Rhea" id="RHEA:37087"/>
        <dbReference type="Rhea" id="RHEA-COMP:10460"/>
        <dbReference type="Rhea" id="RHEA-COMP:10461"/>
        <dbReference type="Rhea" id="RHEA-COMP:14737"/>
        <dbReference type="Rhea" id="RHEA-COMP:14739"/>
        <dbReference type="ChEBI" id="CHEBI:13193"/>
        <dbReference type="ChEBI" id="CHEBI:15378"/>
        <dbReference type="ChEBI" id="CHEBI:17319"/>
        <dbReference type="ChEBI" id="CHEBI:17499"/>
        <dbReference type="ChEBI" id="CHEBI:29917"/>
        <dbReference type="ChEBI" id="CHEBI:29961"/>
        <dbReference type="ChEBI" id="CHEBI:57844"/>
        <dbReference type="ChEBI" id="CHEBI:57856"/>
        <dbReference type="ChEBI" id="CHEBI:59789"/>
        <dbReference type="ChEBI" id="CHEBI:64428"/>
        <dbReference type="ChEBI" id="CHEBI:73599"/>
        <dbReference type="EC" id="2.8.4.4"/>
    </reaction>
</comment>
<organism evidence="12 13">
    <name type="scientific">Dehalobacter restrictus</name>
    <dbReference type="NCBI Taxonomy" id="55583"/>
    <lineage>
        <taxon>Bacteria</taxon>
        <taxon>Bacillati</taxon>
        <taxon>Bacillota</taxon>
        <taxon>Clostridia</taxon>
        <taxon>Eubacteriales</taxon>
        <taxon>Desulfitobacteriaceae</taxon>
        <taxon>Dehalobacter</taxon>
    </lineage>
</organism>
<dbReference type="SUPFAM" id="SSF102114">
    <property type="entry name" value="Radical SAM enzymes"/>
    <property type="match status" value="1"/>
</dbReference>
<dbReference type="SFLD" id="SFLDF00274">
    <property type="entry name" value="ribosomal_protein_S12_methylth"/>
    <property type="match status" value="1"/>
</dbReference>
<dbReference type="Gene3D" id="2.40.50.140">
    <property type="entry name" value="Nucleic acid-binding proteins"/>
    <property type="match status" value="1"/>
</dbReference>
<keyword evidence="1 8" id="KW-0004">4Fe-4S</keyword>
<reference evidence="12 13" key="1">
    <citation type="submission" date="2019-12" db="EMBL/GenBank/DDBJ databases">
        <title>Sequence classification of anaerobic respiratory reductive dehalogenases: First we see many, then we see few.</title>
        <authorList>
            <person name="Molenda O."/>
            <person name="Puentes Jacome L.A."/>
            <person name="Cao X."/>
            <person name="Nesbo C.L."/>
            <person name="Tang S."/>
            <person name="Morson N."/>
            <person name="Patron J."/>
            <person name="Lomheim L."/>
            <person name="Wishart D.S."/>
            <person name="Edwards E.A."/>
        </authorList>
    </citation>
    <scope>NUCLEOTIDE SEQUENCE [LARGE SCALE GENOMIC DNA]</scope>
    <source>
        <strain evidence="12 13">12DCA</strain>
    </source>
</reference>
<dbReference type="Proteomes" id="UP000430508">
    <property type="component" value="Chromosome"/>
</dbReference>
<dbReference type="InterPro" id="IPR007197">
    <property type="entry name" value="rSAM"/>
</dbReference>
<dbReference type="InterPro" id="IPR023404">
    <property type="entry name" value="rSAM_horseshoe"/>
</dbReference>
<accession>A0A857DI22</accession>
<dbReference type="PROSITE" id="PS01278">
    <property type="entry name" value="MTTASE_RADICAL"/>
    <property type="match status" value="1"/>
</dbReference>
<dbReference type="InterPro" id="IPR013848">
    <property type="entry name" value="Methylthiotransferase_N"/>
</dbReference>
<keyword evidence="2 8" id="KW-0963">Cytoplasm</keyword>
<dbReference type="EMBL" id="CP046996">
    <property type="protein sequence ID" value="QHA00268.1"/>
    <property type="molecule type" value="Genomic_DNA"/>
</dbReference>
<evidence type="ECO:0000256" key="7">
    <source>
        <dbReference type="ARBA" id="ARBA00023014"/>
    </source>
</evidence>
<evidence type="ECO:0000313" key="13">
    <source>
        <dbReference type="Proteomes" id="UP000430508"/>
    </source>
</evidence>
<dbReference type="RefSeq" id="WP_019226763.1">
    <property type="nucleotide sequence ID" value="NZ_CP046996.1"/>
</dbReference>
<dbReference type="InterPro" id="IPR002792">
    <property type="entry name" value="TRAM_dom"/>
</dbReference>
<keyword evidence="3 8" id="KW-0808">Transferase</keyword>
<dbReference type="Pfam" id="PF00919">
    <property type="entry name" value="UPF0004"/>
    <property type="match status" value="1"/>
</dbReference>
<dbReference type="InterPro" id="IPR058240">
    <property type="entry name" value="rSAM_sf"/>
</dbReference>
<dbReference type="GO" id="GO:0035599">
    <property type="term" value="F:aspartic acid methylthiotransferase activity"/>
    <property type="evidence" value="ECO:0007669"/>
    <property type="project" value="TreeGrafter"/>
</dbReference>
<dbReference type="PANTHER" id="PTHR43837:SF1">
    <property type="entry name" value="RIBOSOMAL PROTEIN US12 METHYLTHIOTRANSFERASE RIMO"/>
    <property type="match status" value="1"/>
</dbReference>
<dbReference type="InterPro" id="IPR005840">
    <property type="entry name" value="Ribosomal_uS12_MeSTrfase_RimO"/>
</dbReference>
<evidence type="ECO:0000256" key="5">
    <source>
        <dbReference type="ARBA" id="ARBA00022723"/>
    </source>
</evidence>
<evidence type="ECO:0000256" key="4">
    <source>
        <dbReference type="ARBA" id="ARBA00022691"/>
    </source>
</evidence>
<dbReference type="Pfam" id="PF04055">
    <property type="entry name" value="Radical_SAM"/>
    <property type="match status" value="1"/>
</dbReference>
<feature type="domain" description="TRAM" evidence="9">
    <location>
        <begin position="374"/>
        <end position="441"/>
    </location>
</feature>
<evidence type="ECO:0000256" key="8">
    <source>
        <dbReference type="HAMAP-Rule" id="MF_01865"/>
    </source>
</evidence>
<feature type="binding site" evidence="8">
    <location>
        <position position="155"/>
    </location>
    <ligand>
        <name>[4Fe-4S] cluster</name>
        <dbReference type="ChEBI" id="CHEBI:49883"/>
        <label>2</label>
        <note>4Fe-4S-S-AdoMet</note>
    </ligand>
</feature>
<keyword evidence="12" id="KW-0687">Ribonucleoprotein</keyword>
<evidence type="ECO:0000256" key="3">
    <source>
        <dbReference type="ARBA" id="ARBA00022679"/>
    </source>
</evidence>
<comment type="subcellular location">
    <subcellularLocation>
        <location evidence="8">Cytoplasm</location>
    </subcellularLocation>
</comment>
<dbReference type="PANTHER" id="PTHR43837">
    <property type="entry name" value="RIBOSOMAL PROTEIN S12 METHYLTHIOTRANSFERASE RIMO"/>
    <property type="match status" value="1"/>
</dbReference>
<dbReference type="InterPro" id="IPR006638">
    <property type="entry name" value="Elp3/MiaA/NifB-like_rSAM"/>
</dbReference>
<evidence type="ECO:0000259" key="10">
    <source>
        <dbReference type="PROSITE" id="PS51449"/>
    </source>
</evidence>
<dbReference type="NCBIfam" id="TIGR00089">
    <property type="entry name" value="MiaB/RimO family radical SAM methylthiotransferase"/>
    <property type="match status" value="1"/>
</dbReference>
<dbReference type="GO" id="GO:0103039">
    <property type="term" value="F:protein methylthiotransferase activity"/>
    <property type="evidence" value="ECO:0007669"/>
    <property type="project" value="UniProtKB-EC"/>
</dbReference>
<feature type="binding site" evidence="8">
    <location>
        <position position="162"/>
    </location>
    <ligand>
        <name>[4Fe-4S] cluster</name>
        <dbReference type="ChEBI" id="CHEBI:49883"/>
        <label>2</label>
        <note>4Fe-4S-S-AdoMet</note>
    </ligand>
</feature>
<dbReference type="HAMAP" id="MF_01865">
    <property type="entry name" value="MTTase_RimO"/>
    <property type="match status" value="1"/>
</dbReference>
<protein>
    <recommendedName>
        <fullName evidence="8">Ribosomal protein uS12 methylthiotransferase RimO</fullName>
        <shortName evidence="8">uS12 MTTase</shortName>
        <shortName evidence="8">uS12 methylthiotransferase</shortName>
        <ecNumber evidence="8">2.8.4.4</ecNumber>
    </recommendedName>
    <alternativeName>
        <fullName evidence="8">Ribosomal protein uS12 (aspartate-C(3))-methylthiotransferase</fullName>
    </alternativeName>
    <alternativeName>
        <fullName evidence="8">Ribosome maturation factor RimO</fullName>
    </alternativeName>
</protein>
<comment type="similarity">
    <text evidence="8">Belongs to the methylthiotransferase family. RimO subfamily.</text>
</comment>
<proteinExistence type="inferred from homology"/>
<dbReference type="NCBIfam" id="TIGR01125">
    <property type="entry name" value="30S ribosomal protein S12 methylthiotransferase RimO"/>
    <property type="match status" value="1"/>
</dbReference>
<feature type="domain" description="MTTase N-terminal" evidence="10">
    <location>
        <begin position="3"/>
        <end position="118"/>
    </location>
</feature>
<feature type="binding site" evidence="8">
    <location>
        <position position="12"/>
    </location>
    <ligand>
        <name>[4Fe-4S] cluster</name>
        <dbReference type="ChEBI" id="CHEBI:49883"/>
        <label>1</label>
    </ligand>
</feature>
<dbReference type="SFLD" id="SFLDG01061">
    <property type="entry name" value="methylthiotransferase"/>
    <property type="match status" value="1"/>
</dbReference>
<evidence type="ECO:0000259" key="9">
    <source>
        <dbReference type="PROSITE" id="PS50926"/>
    </source>
</evidence>
<dbReference type="GO" id="GO:0140101">
    <property type="term" value="F:catalytic activity, acting on a tRNA"/>
    <property type="evidence" value="ECO:0007669"/>
    <property type="project" value="UniProtKB-ARBA"/>
</dbReference>
<sequence length="441" mass="49512">MKKKVAVINLGCPKNQVDSEVITGMLAKGFEITAEPSEADMIVVNTCGFIEDAKAESIDTLCEMINLKNSGAQKKVYAVGCLAQRYGEELFKELPELDGVLGDGDLDKIPEVLESSGSERVYRKKEKQDYLYDNEMPRVRFSPSFFAYVKIAEGCDNRCSYCVIPQIKGSYRSRTMESIVQEVRKLAGEGVKEIALVAQDTTRYGIDLYHAYRLPDLLGELVEIDGIQWIRLMYCYPEAVSDELIDLIATEPKICNYIDLPLQHADNAILSKMNRRNTAEEAETLIGKLREAVPGIFIRSTFITGFPGETEEQFEHLLLFVNKMKLDRIGVFAYSQEENTPAANMASQVPPEIREARKNAVMATQTEIADQIQQQRVGQIIRVILEEQTAPDEWVGRSAGDAPEIDGQIYLKVQKKHLAGEIIQIRITEADSYDMGGEELE</sequence>
<dbReference type="InterPro" id="IPR020612">
    <property type="entry name" value="Methylthiotransferase_CS"/>
</dbReference>
<dbReference type="GO" id="GO:0005829">
    <property type="term" value="C:cytosol"/>
    <property type="evidence" value="ECO:0007669"/>
    <property type="project" value="TreeGrafter"/>
</dbReference>
<dbReference type="SFLD" id="SFLDG01082">
    <property type="entry name" value="B12-binding_domain_containing"/>
    <property type="match status" value="1"/>
</dbReference>
<feature type="binding site" evidence="8">
    <location>
        <position position="81"/>
    </location>
    <ligand>
        <name>[4Fe-4S] cluster</name>
        <dbReference type="ChEBI" id="CHEBI:49883"/>
        <label>1</label>
    </ligand>
</feature>
<dbReference type="GO" id="GO:0035600">
    <property type="term" value="P:tRNA methylthiolation"/>
    <property type="evidence" value="ECO:0007669"/>
    <property type="project" value="UniProtKB-ARBA"/>
</dbReference>
<evidence type="ECO:0000256" key="6">
    <source>
        <dbReference type="ARBA" id="ARBA00023004"/>
    </source>
</evidence>
<dbReference type="PROSITE" id="PS51918">
    <property type="entry name" value="RADICAL_SAM"/>
    <property type="match status" value="1"/>
</dbReference>
<dbReference type="Gene3D" id="3.80.30.20">
    <property type="entry name" value="tm_1862 like domain"/>
    <property type="match status" value="1"/>
</dbReference>
<dbReference type="Gene3D" id="3.40.50.12160">
    <property type="entry name" value="Methylthiotransferase, N-terminal domain"/>
    <property type="match status" value="1"/>
</dbReference>
<keyword evidence="12" id="KW-0689">Ribosomal protein</keyword>
<name>A0A857DI22_9FIRM</name>
<evidence type="ECO:0000256" key="2">
    <source>
        <dbReference type="ARBA" id="ARBA00022490"/>
    </source>
</evidence>
<keyword evidence="7 8" id="KW-0411">Iron-sulfur</keyword>
<dbReference type="GO" id="GO:0005840">
    <property type="term" value="C:ribosome"/>
    <property type="evidence" value="ECO:0007669"/>
    <property type="project" value="UniProtKB-KW"/>
</dbReference>
<dbReference type="InterPro" id="IPR005839">
    <property type="entry name" value="Methylthiotransferase"/>
</dbReference>
<dbReference type="GO" id="GO:0046872">
    <property type="term" value="F:metal ion binding"/>
    <property type="evidence" value="ECO:0007669"/>
    <property type="project" value="UniProtKB-KW"/>
</dbReference>
<dbReference type="FunFam" id="3.80.30.20:FF:000001">
    <property type="entry name" value="tRNA-2-methylthio-N(6)-dimethylallyladenosine synthase 2"/>
    <property type="match status" value="1"/>
</dbReference>
<evidence type="ECO:0000256" key="1">
    <source>
        <dbReference type="ARBA" id="ARBA00022485"/>
    </source>
</evidence>
<dbReference type="InterPro" id="IPR038135">
    <property type="entry name" value="Methylthiotransferase_N_sf"/>
</dbReference>